<comment type="catalytic activity">
    <reaction evidence="24">
        <text>L-ornithine + pyruvate = 5-amino-2-oxopentanoate + L-alanine</text>
        <dbReference type="Rhea" id="RHEA:77327"/>
        <dbReference type="ChEBI" id="CHEBI:15361"/>
        <dbReference type="ChEBI" id="CHEBI:46911"/>
        <dbReference type="ChEBI" id="CHEBI:57972"/>
        <dbReference type="ChEBI" id="CHEBI:58802"/>
    </reaction>
</comment>
<evidence type="ECO:0000256" key="39">
    <source>
        <dbReference type="RuleBase" id="RU003560"/>
    </source>
</evidence>
<evidence type="ECO:0000256" key="21">
    <source>
        <dbReference type="ARBA" id="ARBA00043749"/>
    </source>
</evidence>
<comment type="caution">
    <text evidence="40">The sequence shown here is derived from an EMBL/GenBank/DDBJ whole genome shotgun (WGS) entry which is preliminary data.</text>
</comment>
<dbReference type="InterPro" id="IPR015424">
    <property type="entry name" value="PyrdxlP-dep_Trfase"/>
</dbReference>
<dbReference type="PANTHER" id="PTHR45688:SF3">
    <property type="entry name" value="ALANINE--GLYOXYLATE AMINOTRANSFERASE 2, MITOCHONDRIAL"/>
    <property type="match status" value="1"/>
</dbReference>
<dbReference type="Proteomes" id="UP001168990">
    <property type="component" value="Unassembled WGS sequence"/>
</dbReference>
<comment type="catalytic activity">
    <reaction evidence="27">
        <text>2-oxopentanoate + N(omega),N(omega)-dimethyl-L-arginine = 5-(3,3-dimethylguanidino)-2-oxopentanoate + L-2-aminopentanoate</text>
        <dbReference type="Rhea" id="RHEA:77359"/>
        <dbReference type="ChEBI" id="CHEBI:28644"/>
        <dbReference type="ChEBI" id="CHEBI:58326"/>
        <dbReference type="ChEBI" id="CHEBI:58441"/>
        <dbReference type="ChEBI" id="CHEBI:197301"/>
    </reaction>
</comment>
<keyword evidence="8 39" id="KW-0663">Pyridoxal phosphate</keyword>
<comment type="catalytic activity">
    <reaction evidence="36">
        <text>oxaloacetate + L-alanine = L-aspartate + pyruvate</text>
        <dbReference type="Rhea" id="RHEA:77347"/>
        <dbReference type="ChEBI" id="CHEBI:15361"/>
        <dbReference type="ChEBI" id="CHEBI:16452"/>
        <dbReference type="ChEBI" id="CHEBI:29991"/>
        <dbReference type="ChEBI" id="CHEBI:57972"/>
    </reaction>
</comment>
<evidence type="ECO:0000256" key="28">
    <source>
        <dbReference type="ARBA" id="ARBA00044055"/>
    </source>
</evidence>
<evidence type="ECO:0000256" key="36">
    <source>
        <dbReference type="ARBA" id="ARBA00048916"/>
    </source>
</evidence>
<evidence type="ECO:0000256" key="16">
    <source>
        <dbReference type="ARBA" id="ARBA00042611"/>
    </source>
</evidence>
<evidence type="ECO:0000256" key="22">
    <source>
        <dbReference type="ARBA" id="ARBA00043751"/>
    </source>
</evidence>
<dbReference type="GO" id="GO:0047305">
    <property type="term" value="F:(R)-3-amino-2-methylpropionate-pyruvate transaminase activity"/>
    <property type="evidence" value="ECO:0007669"/>
    <property type="project" value="UniProtKB-EC"/>
</dbReference>
<dbReference type="PROSITE" id="PS00600">
    <property type="entry name" value="AA_TRANSFER_CLASS_3"/>
    <property type="match status" value="1"/>
</dbReference>
<evidence type="ECO:0000256" key="15">
    <source>
        <dbReference type="ARBA" id="ARBA00041845"/>
    </source>
</evidence>
<dbReference type="EMBL" id="JAQQBS010000002">
    <property type="protein sequence ID" value="KAK0174056.1"/>
    <property type="molecule type" value="Genomic_DNA"/>
</dbReference>
<evidence type="ECO:0000256" key="38">
    <source>
        <dbReference type="ARBA" id="ARBA00058068"/>
    </source>
</evidence>
<evidence type="ECO:0000256" key="24">
    <source>
        <dbReference type="ARBA" id="ARBA00043777"/>
    </source>
</evidence>
<evidence type="ECO:0000256" key="12">
    <source>
        <dbReference type="ARBA" id="ARBA00039130"/>
    </source>
</evidence>
<dbReference type="Gene3D" id="3.40.640.10">
    <property type="entry name" value="Type I PLP-dependent aspartate aminotransferase-like (Major domain)"/>
    <property type="match status" value="1"/>
</dbReference>
<comment type="catalytic activity">
    <reaction evidence="25">
        <text>N(omega),N('omega)-dimethyl-L-arginine + pyruvate = 5-(3,3'-dimethylguanidino)-2-oxopentanoate + L-alanine</text>
        <dbReference type="Rhea" id="RHEA:77307"/>
        <dbReference type="ChEBI" id="CHEBI:15361"/>
        <dbReference type="ChEBI" id="CHEBI:57972"/>
        <dbReference type="ChEBI" id="CHEBI:197308"/>
        <dbReference type="ChEBI" id="CHEBI:197310"/>
    </reaction>
</comment>
<evidence type="ECO:0000256" key="29">
    <source>
        <dbReference type="ARBA" id="ARBA00044257"/>
    </source>
</evidence>
<protein>
    <recommendedName>
        <fullName evidence="13">Alanine--glyoxylate aminotransferase 2, mitochondrial</fullName>
        <ecNumber evidence="28">2.6.1.18</ecNumber>
        <ecNumber evidence="12">2.6.1.40</ecNumber>
        <ecNumber evidence="5">2.6.1.44</ecNumber>
    </recommendedName>
    <alternativeName>
        <fullName evidence="14">(R)-3-amino-2-methylpropionate--pyruvate transaminase</fullName>
    </alternativeName>
    <alternativeName>
        <fullName evidence="16">Beta-ALAAT II</fullName>
    </alternativeName>
    <alternativeName>
        <fullName evidence="17">Beta-alanine-pyruvate aminotransferase</fullName>
    </alternativeName>
    <alternativeName>
        <fullName evidence="30">D-3-aminoisobutyrate-pyruvate aminotransferase</fullName>
    </alternativeName>
    <alternativeName>
        <fullName evidence="15">D-AIBAT</fullName>
    </alternativeName>
    <alternativeName>
        <fullName evidence="29">D-beta-aminoisobutyrate-pyruvate aminotransferase</fullName>
    </alternativeName>
</protein>
<evidence type="ECO:0000256" key="5">
    <source>
        <dbReference type="ARBA" id="ARBA00013049"/>
    </source>
</evidence>
<evidence type="ECO:0000256" key="18">
    <source>
        <dbReference type="ARBA" id="ARBA00043669"/>
    </source>
</evidence>
<dbReference type="CDD" id="cd00610">
    <property type="entry name" value="OAT_like"/>
    <property type="match status" value="1"/>
</dbReference>
<evidence type="ECO:0000256" key="11">
    <source>
        <dbReference type="ARBA" id="ARBA00033660"/>
    </source>
</evidence>
<dbReference type="GO" id="GO:0005739">
    <property type="term" value="C:mitochondrion"/>
    <property type="evidence" value="ECO:0007669"/>
    <property type="project" value="UniProtKB-SubCell"/>
</dbReference>
<comment type="catalytic activity">
    <reaction evidence="19">
        <text>(2S)-2-aminobutanoate + glyoxylate = 2-oxobutanoate + glycine</text>
        <dbReference type="Rhea" id="RHEA:77339"/>
        <dbReference type="ChEBI" id="CHEBI:16763"/>
        <dbReference type="ChEBI" id="CHEBI:36655"/>
        <dbReference type="ChEBI" id="CHEBI:57305"/>
        <dbReference type="ChEBI" id="CHEBI:74359"/>
    </reaction>
</comment>
<gene>
    <name evidence="40" type="ORF">PV328_007173</name>
</gene>
<evidence type="ECO:0000256" key="1">
    <source>
        <dbReference type="ARBA" id="ARBA00001933"/>
    </source>
</evidence>
<name>A0AA39KUG1_9HYME</name>
<dbReference type="EC" id="2.6.1.44" evidence="5"/>
<evidence type="ECO:0000256" key="27">
    <source>
        <dbReference type="ARBA" id="ARBA00043826"/>
    </source>
</evidence>
<comment type="catalytic activity">
    <reaction evidence="21">
        <text>N(omega),N(omega)-dimethyl-L-arginine + oxaloacetate = 5-(3,3-dimethylguanidino)-2-oxopentanoate + L-aspartate</text>
        <dbReference type="Rhea" id="RHEA:77343"/>
        <dbReference type="ChEBI" id="CHEBI:16452"/>
        <dbReference type="ChEBI" id="CHEBI:29991"/>
        <dbReference type="ChEBI" id="CHEBI:58326"/>
        <dbReference type="ChEBI" id="CHEBI:197301"/>
    </reaction>
</comment>
<dbReference type="GO" id="GO:0009436">
    <property type="term" value="P:glyoxylate catabolic process"/>
    <property type="evidence" value="ECO:0007669"/>
    <property type="project" value="TreeGrafter"/>
</dbReference>
<evidence type="ECO:0000256" key="17">
    <source>
        <dbReference type="ARBA" id="ARBA00042669"/>
    </source>
</evidence>
<comment type="catalytic activity">
    <reaction evidence="11">
        <text>glyoxylate + L-alanine = glycine + pyruvate</text>
        <dbReference type="Rhea" id="RHEA:24248"/>
        <dbReference type="ChEBI" id="CHEBI:15361"/>
        <dbReference type="ChEBI" id="CHEBI:36655"/>
        <dbReference type="ChEBI" id="CHEBI:57305"/>
        <dbReference type="ChEBI" id="CHEBI:57972"/>
        <dbReference type="EC" id="2.6.1.44"/>
    </reaction>
    <physiologicalReaction direction="left-to-right" evidence="11">
        <dbReference type="Rhea" id="RHEA:24249"/>
    </physiologicalReaction>
</comment>
<reference evidence="40" key="1">
    <citation type="journal article" date="2023" name="bioRxiv">
        <title>Scaffold-level genome assemblies of two parasitoid biocontrol wasps reveal the parthenogenesis mechanism and an associated novel virus.</title>
        <authorList>
            <person name="Inwood S."/>
            <person name="Skelly J."/>
            <person name="Guhlin J."/>
            <person name="Harrop T."/>
            <person name="Goldson S."/>
            <person name="Dearden P."/>
        </authorList>
    </citation>
    <scope>NUCLEOTIDE SEQUENCE</scope>
    <source>
        <strain evidence="40">Irish</strain>
        <tissue evidence="40">Whole body</tissue>
    </source>
</reference>
<evidence type="ECO:0000256" key="13">
    <source>
        <dbReference type="ARBA" id="ARBA00039862"/>
    </source>
</evidence>
<evidence type="ECO:0000313" key="40">
    <source>
        <dbReference type="EMBL" id="KAK0174056.1"/>
    </source>
</evidence>
<dbReference type="InterPro" id="IPR049704">
    <property type="entry name" value="Aminotrans_3_PPA_site"/>
</dbReference>
<evidence type="ECO:0000256" key="33">
    <source>
        <dbReference type="ARBA" id="ARBA00048500"/>
    </source>
</evidence>
<comment type="subunit">
    <text evidence="4">Homotetramer.</text>
</comment>
<dbReference type="PANTHER" id="PTHR45688">
    <property type="match status" value="1"/>
</dbReference>
<comment type="catalytic activity">
    <reaction evidence="37">
        <text>N(omega),N('omega)-dimethyl-L-arginine + glyoxylate = 5-(3,3'-dimethylguanidino)-2-oxopentanoate + glycine</text>
        <dbReference type="Rhea" id="RHEA:77315"/>
        <dbReference type="ChEBI" id="CHEBI:36655"/>
        <dbReference type="ChEBI" id="CHEBI:57305"/>
        <dbReference type="ChEBI" id="CHEBI:197308"/>
        <dbReference type="ChEBI" id="CHEBI:197310"/>
    </reaction>
</comment>
<evidence type="ECO:0000256" key="7">
    <source>
        <dbReference type="ARBA" id="ARBA00022679"/>
    </source>
</evidence>
<evidence type="ECO:0000256" key="6">
    <source>
        <dbReference type="ARBA" id="ARBA00022576"/>
    </source>
</evidence>
<evidence type="ECO:0000256" key="2">
    <source>
        <dbReference type="ARBA" id="ARBA00004173"/>
    </source>
</evidence>
<comment type="similarity">
    <text evidence="3 39">Belongs to the class-III pyridoxal-phosphate-dependent aminotransferase family.</text>
</comment>
<comment type="catalytic activity">
    <reaction evidence="23">
        <text>N(omega)-methyl-L-arginine + pyruvate = 5-(3-methylguanidino)-2-oxopentanoate + L-alanine</text>
        <dbReference type="Rhea" id="RHEA:77319"/>
        <dbReference type="ChEBI" id="CHEBI:15361"/>
        <dbReference type="ChEBI" id="CHEBI:57972"/>
        <dbReference type="ChEBI" id="CHEBI:114953"/>
        <dbReference type="ChEBI" id="CHEBI:197314"/>
    </reaction>
</comment>
<dbReference type="FunFam" id="3.40.640.10:FF:000055">
    <property type="entry name" value="Alanine--glyoxylate aminotransferase 2, mitochondrial"/>
    <property type="match status" value="1"/>
</dbReference>
<evidence type="ECO:0000256" key="32">
    <source>
        <dbReference type="ARBA" id="ARBA00048264"/>
    </source>
</evidence>
<dbReference type="Gene3D" id="3.90.1150.10">
    <property type="entry name" value="Aspartate Aminotransferase, domain 1"/>
    <property type="match status" value="1"/>
</dbReference>
<evidence type="ECO:0000256" key="25">
    <source>
        <dbReference type="ARBA" id="ARBA00043798"/>
    </source>
</evidence>
<dbReference type="SUPFAM" id="SSF53383">
    <property type="entry name" value="PLP-dependent transferases"/>
    <property type="match status" value="1"/>
</dbReference>
<keyword evidence="10" id="KW-0496">Mitochondrion</keyword>
<dbReference type="GO" id="GO:0016223">
    <property type="term" value="F:beta-alanine:pyruvate transaminase activity"/>
    <property type="evidence" value="ECO:0007669"/>
    <property type="project" value="UniProtKB-EC"/>
</dbReference>
<comment type="function">
    <text evidence="38">Multifunctional aminotransferase with a broad substrate specificity. Catalyzes the conversion of glyoxylate to glycine using alanine as the amino donor. Catalyzes metabolism of not L- but the D-isomer of D-beta-aminoisobutyric acid to generate 2-methyl-3-oxopropanoate and alanine. Catalyzes the transfer of the amino group from beta-alanine to pyruvate to yield L-alanine and 3-oxopropanoate. Can metabolize NG-monomethyl-L-arginine (NMMA), asymmetric NG,NG-dimethyl-L-arginine (ADMA) and symmetric NG,N'G-dimethyl-L-arginine (SDMA). ADMA is a potent inhibitor of nitric-oxide (NO) synthase, and this activity provides mechanism through which the kidney regulates blood pressure.</text>
</comment>
<dbReference type="InterPro" id="IPR005814">
    <property type="entry name" value="Aminotrans_3"/>
</dbReference>
<evidence type="ECO:0000256" key="14">
    <source>
        <dbReference type="ARBA" id="ARBA00041662"/>
    </source>
</evidence>
<dbReference type="GO" id="GO:0008453">
    <property type="term" value="F:alanine-glyoxylate transaminase activity"/>
    <property type="evidence" value="ECO:0007669"/>
    <property type="project" value="UniProtKB-EC"/>
</dbReference>
<comment type="catalytic activity">
    <reaction evidence="26">
        <text>3-oxopropanoate + L-alanine = beta-alanine + pyruvate</text>
        <dbReference type="Rhea" id="RHEA:14077"/>
        <dbReference type="ChEBI" id="CHEBI:15361"/>
        <dbReference type="ChEBI" id="CHEBI:33190"/>
        <dbReference type="ChEBI" id="CHEBI:57966"/>
        <dbReference type="ChEBI" id="CHEBI:57972"/>
        <dbReference type="EC" id="2.6.1.18"/>
    </reaction>
    <physiologicalReaction direction="right-to-left" evidence="26">
        <dbReference type="Rhea" id="RHEA:14079"/>
    </physiologicalReaction>
</comment>
<dbReference type="GO" id="GO:0030170">
    <property type="term" value="F:pyridoxal phosphate binding"/>
    <property type="evidence" value="ECO:0007669"/>
    <property type="project" value="InterPro"/>
</dbReference>
<comment type="catalytic activity">
    <reaction evidence="20">
        <text>(R)-3-amino-2-methylpropanoate + pyruvate = 2-methyl-3-oxopropanoate + L-alanine</text>
        <dbReference type="Rhea" id="RHEA:18393"/>
        <dbReference type="ChEBI" id="CHEBI:15361"/>
        <dbReference type="ChEBI" id="CHEBI:57700"/>
        <dbReference type="ChEBI" id="CHEBI:57731"/>
        <dbReference type="ChEBI" id="CHEBI:57972"/>
        <dbReference type="EC" id="2.6.1.40"/>
    </reaction>
    <physiologicalReaction direction="left-to-right" evidence="20">
        <dbReference type="Rhea" id="RHEA:18394"/>
    </physiologicalReaction>
</comment>
<evidence type="ECO:0000313" key="41">
    <source>
        <dbReference type="Proteomes" id="UP001168990"/>
    </source>
</evidence>
<sequence>MLRGGCKFYKIECRGISKSCFFSQHEVASAVYEGVDYDIVKATRMTSTPSERPYYKKPLLLHEGRKQWLWDHEGRQYLDMFGGIVTVGVGHCHPKVVEAATRQISKLGHTTAIYMHSQYHEYVAKLKKKLPERLNIVHLVNSGTEANELAFLIARLYTGAQEIISLQNCYHGNSLATQSATAMPTMKHPTSPLSGFIHIMNPDVYRGLWGGSHCRDSPVLRKAITCECIGNKCVAADKYFHQMENTMKYTLPKSGKIAAFIAESIQGIGGVVQYPKTYLAKVYDFVRSRGGLCIADEVQTGFGRTGDNFWCFEDHNIQPDIVTLAKGIGNGFPMGAVITTNEIAEVLNSAIRVNTYGGNPVACAVGSAVLDVIEEEKLQENSKIVGTHFLQQLSTLMVDYPAIVGDVRGKGLMIGVELITNSETKEPMPRAQVMEIFEDIKNMGVLIGVGGLDGNIFRIKPPMCVNKENADVTVEVIKKALDMHRNRCEENKESVYFVAA</sequence>
<keyword evidence="41" id="KW-1185">Reference proteome</keyword>
<evidence type="ECO:0000256" key="30">
    <source>
        <dbReference type="ARBA" id="ARBA00044258"/>
    </source>
</evidence>
<dbReference type="GO" id="GO:0019481">
    <property type="term" value="P:L-alanine catabolic process, by transamination"/>
    <property type="evidence" value="ECO:0007669"/>
    <property type="project" value="TreeGrafter"/>
</dbReference>
<evidence type="ECO:0000256" key="37">
    <source>
        <dbReference type="ARBA" id="ARBA00049480"/>
    </source>
</evidence>
<proteinExistence type="inferred from homology"/>
<keyword evidence="9" id="KW-0809">Transit peptide</keyword>
<evidence type="ECO:0000256" key="23">
    <source>
        <dbReference type="ARBA" id="ARBA00043758"/>
    </source>
</evidence>
<evidence type="ECO:0000256" key="20">
    <source>
        <dbReference type="ARBA" id="ARBA00043726"/>
    </source>
</evidence>
<reference evidence="40" key="2">
    <citation type="submission" date="2023-03" db="EMBL/GenBank/DDBJ databases">
        <authorList>
            <person name="Inwood S.N."/>
            <person name="Skelly J.G."/>
            <person name="Guhlin J."/>
            <person name="Harrop T.W.R."/>
            <person name="Goldson S.G."/>
            <person name="Dearden P.K."/>
        </authorList>
    </citation>
    <scope>NUCLEOTIDE SEQUENCE</scope>
    <source>
        <strain evidence="40">Irish</strain>
        <tissue evidence="40">Whole body</tissue>
    </source>
</reference>
<evidence type="ECO:0000256" key="31">
    <source>
        <dbReference type="ARBA" id="ARBA00047892"/>
    </source>
</evidence>
<dbReference type="Pfam" id="PF00202">
    <property type="entry name" value="Aminotran_3"/>
    <property type="match status" value="1"/>
</dbReference>
<comment type="catalytic activity">
    <reaction evidence="31">
        <text>N(omega),N(omega)-dimethyl-L-arginine + glyoxylate = 5-(3,3-dimethylguanidino)-2-oxopentanoate + glycine</text>
        <dbReference type="Rhea" id="RHEA:77311"/>
        <dbReference type="ChEBI" id="CHEBI:36655"/>
        <dbReference type="ChEBI" id="CHEBI:57305"/>
        <dbReference type="ChEBI" id="CHEBI:58326"/>
        <dbReference type="ChEBI" id="CHEBI:197301"/>
    </reaction>
</comment>
<evidence type="ECO:0000256" key="26">
    <source>
        <dbReference type="ARBA" id="ARBA00043825"/>
    </source>
</evidence>
<comment type="catalytic activity">
    <reaction evidence="34">
        <text>N(omega),N(omega)-dimethyl-L-arginine + 2-oxobutanoate = 5-(3,3-dimethylguanidino)-2-oxopentanoate + (2S)-2-aminobutanoate</text>
        <dbReference type="Rhea" id="RHEA:77351"/>
        <dbReference type="ChEBI" id="CHEBI:16763"/>
        <dbReference type="ChEBI" id="CHEBI:58326"/>
        <dbReference type="ChEBI" id="CHEBI:74359"/>
        <dbReference type="ChEBI" id="CHEBI:197301"/>
    </reaction>
</comment>
<keyword evidence="7" id="KW-0808">Transferase</keyword>
<dbReference type="PIRSF" id="PIRSF000521">
    <property type="entry name" value="Transaminase_4ab_Lys_Orn"/>
    <property type="match status" value="1"/>
</dbReference>
<comment type="catalytic activity">
    <reaction evidence="32">
        <text>L-ornithine + glyoxylate = 5-amino-2-oxopentanoate + glycine</text>
        <dbReference type="Rhea" id="RHEA:77331"/>
        <dbReference type="ChEBI" id="CHEBI:36655"/>
        <dbReference type="ChEBI" id="CHEBI:46911"/>
        <dbReference type="ChEBI" id="CHEBI:57305"/>
        <dbReference type="ChEBI" id="CHEBI:58802"/>
    </reaction>
</comment>
<keyword evidence="6" id="KW-0032">Aminotransferase</keyword>
<dbReference type="EC" id="2.6.1.18" evidence="28"/>
<comment type="catalytic activity">
    <reaction evidence="33">
        <text>2-oxohexanoate + N(omega),N(omega)-dimethyl-L-arginine = L-2-aminohexanoate + 5-(3,3-dimethylguanidino)-2-oxopentanoate</text>
        <dbReference type="Rhea" id="RHEA:77363"/>
        <dbReference type="ChEBI" id="CHEBI:35177"/>
        <dbReference type="ChEBI" id="CHEBI:58326"/>
        <dbReference type="ChEBI" id="CHEBI:58455"/>
        <dbReference type="ChEBI" id="CHEBI:197301"/>
    </reaction>
</comment>
<evidence type="ECO:0000256" key="35">
    <source>
        <dbReference type="ARBA" id="ARBA00048760"/>
    </source>
</evidence>
<evidence type="ECO:0000256" key="9">
    <source>
        <dbReference type="ARBA" id="ARBA00022946"/>
    </source>
</evidence>
<dbReference type="EC" id="2.6.1.40" evidence="12"/>
<dbReference type="AlphaFoldDB" id="A0AA39KUG1"/>
<comment type="subcellular location">
    <subcellularLocation>
        <location evidence="2">Mitochondrion</location>
    </subcellularLocation>
</comment>
<evidence type="ECO:0000256" key="8">
    <source>
        <dbReference type="ARBA" id="ARBA00022898"/>
    </source>
</evidence>
<dbReference type="InterPro" id="IPR015421">
    <property type="entry name" value="PyrdxlP-dep_Trfase_major"/>
</dbReference>
<dbReference type="InterPro" id="IPR015422">
    <property type="entry name" value="PyrdxlP-dep_Trfase_small"/>
</dbReference>
<comment type="catalytic activity">
    <reaction evidence="22">
        <text>2-oxobutanoate + L-alanine = (2S)-2-aminobutanoate + pyruvate</text>
        <dbReference type="Rhea" id="RHEA:77355"/>
        <dbReference type="ChEBI" id="CHEBI:15361"/>
        <dbReference type="ChEBI" id="CHEBI:16763"/>
        <dbReference type="ChEBI" id="CHEBI:57972"/>
        <dbReference type="ChEBI" id="CHEBI:74359"/>
        <dbReference type="EC" id="2.6.1.44"/>
    </reaction>
</comment>
<evidence type="ECO:0000256" key="34">
    <source>
        <dbReference type="ARBA" id="ARBA00048560"/>
    </source>
</evidence>
<comment type="catalytic activity">
    <reaction evidence="35">
        <text>N(omega)-methyl-L-arginine + glyoxylate = 5-(3-methylguanidino)-2-oxopentanoate + glycine</text>
        <dbReference type="Rhea" id="RHEA:77323"/>
        <dbReference type="ChEBI" id="CHEBI:36655"/>
        <dbReference type="ChEBI" id="CHEBI:57305"/>
        <dbReference type="ChEBI" id="CHEBI:114953"/>
        <dbReference type="ChEBI" id="CHEBI:197314"/>
    </reaction>
</comment>
<evidence type="ECO:0000256" key="19">
    <source>
        <dbReference type="ARBA" id="ARBA00043679"/>
    </source>
</evidence>
<evidence type="ECO:0000256" key="4">
    <source>
        <dbReference type="ARBA" id="ARBA00011881"/>
    </source>
</evidence>
<organism evidence="40 41">
    <name type="scientific">Microctonus aethiopoides</name>
    <dbReference type="NCBI Taxonomy" id="144406"/>
    <lineage>
        <taxon>Eukaryota</taxon>
        <taxon>Metazoa</taxon>
        <taxon>Ecdysozoa</taxon>
        <taxon>Arthropoda</taxon>
        <taxon>Hexapoda</taxon>
        <taxon>Insecta</taxon>
        <taxon>Pterygota</taxon>
        <taxon>Neoptera</taxon>
        <taxon>Endopterygota</taxon>
        <taxon>Hymenoptera</taxon>
        <taxon>Apocrita</taxon>
        <taxon>Ichneumonoidea</taxon>
        <taxon>Braconidae</taxon>
        <taxon>Euphorinae</taxon>
        <taxon>Microctonus</taxon>
    </lineage>
</organism>
<comment type="catalytic activity">
    <reaction evidence="18">
        <text>N(omega),N(omega)-dimethyl-L-arginine + pyruvate = 5-(3,3-dimethylguanidino)-2-oxopentanoate + L-alanine</text>
        <dbReference type="Rhea" id="RHEA:77303"/>
        <dbReference type="ChEBI" id="CHEBI:15361"/>
        <dbReference type="ChEBI" id="CHEBI:57972"/>
        <dbReference type="ChEBI" id="CHEBI:58326"/>
        <dbReference type="ChEBI" id="CHEBI:197301"/>
    </reaction>
</comment>
<evidence type="ECO:0000256" key="3">
    <source>
        <dbReference type="ARBA" id="ARBA00008954"/>
    </source>
</evidence>
<accession>A0AA39KUG1</accession>
<comment type="cofactor">
    <cofactor evidence="1">
        <name>pyridoxal 5'-phosphate</name>
        <dbReference type="ChEBI" id="CHEBI:597326"/>
    </cofactor>
</comment>
<evidence type="ECO:0000256" key="10">
    <source>
        <dbReference type="ARBA" id="ARBA00023128"/>
    </source>
</evidence>